<keyword evidence="2" id="KW-1185">Reference proteome</keyword>
<comment type="caution">
    <text evidence="1">The sequence shown here is derived from an EMBL/GenBank/DDBJ whole genome shotgun (WGS) entry which is preliminary data.</text>
</comment>
<accession>A0ABQ9IAK4</accession>
<evidence type="ECO:0000313" key="1">
    <source>
        <dbReference type="EMBL" id="KAJ8893319.1"/>
    </source>
</evidence>
<organism evidence="1 2">
    <name type="scientific">Dryococelus australis</name>
    <dbReference type="NCBI Taxonomy" id="614101"/>
    <lineage>
        <taxon>Eukaryota</taxon>
        <taxon>Metazoa</taxon>
        <taxon>Ecdysozoa</taxon>
        <taxon>Arthropoda</taxon>
        <taxon>Hexapoda</taxon>
        <taxon>Insecta</taxon>
        <taxon>Pterygota</taxon>
        <taxon>Neoptera</taxon>
        <taxon>Polyneoptera</taxon>
        <taxon>Phasmatodea</taxon>
        <taxon>Verophasmatodea</taxon>
        <taxon>Anareolatae</taxon>
        <taxon>Phasmatidae</taxon>
        <taxon>Eurycanthinae</taxon>
        <taxon>Dryococelus</taxon>
    </lineage>
</organism>
<protein>
    <submittedName>
        <fullName evidence="1">Uncharacterized protein</fullName>
    </submittedName>
</protein>
<evidence type="ECO:0000313" key="2">
    <source>
        <dbReference type="Proteomes" id="UP001159363"/>
    </source>
</evidence>
<dbReference type="EMBL" id="JARBHB010000002">
    <property type="protein sequence ID" value="KAJ8893319.1"/>
    <property type="molecule type" value="Genomic_DNA"/>
</dbReference>
<proteinExistence type="predicted"/>
<name>A0ABQ9IAK4_9NEOP</name>
<sequence length="130" mass="14790">MAVLVNNRPCRALIDTASSHNFVCVDVVDIRSMQSVKQEVQLALRPQTVRIAREITVTIDIRGITTMTNTFVSRYLREESSNLQPELTTPLHRTTIAERLILLKTDKPVFESHIRGKLPVGRSTRCYGRE</sequence>
<reference evidence="1 2" key="1">
    <citation type="submission" date="2023-02" db="EMBL/GenBank/DDBJ databases">
        <title>LHISI_Scaffold_Assembly.</title>
        <authorList>
            <person name="Stuart O.P."/>
            <person name="Cleave R."/>
            <person name="Magrath M.J.L."/>
            <person name="Mikheyev A.S."/>
        </authorList>
    </citation>
    <scope>NUCLEOTIDE SEQUENCE [LARGE SCALE GENOMIC DNA]</scope>
    <source>
        <strain evidence="1">Daus_M_001</strain>
        <tissue evidence="1">Leg muscle</tissue>
    </source>
</reference>
<dbReference type="Proteomes" id="UP001159363">
    <property type="component" value="Chromosome 2"/>
</dbReference>
<gene>
    <name evidence="1" type="ORF">PR048_005910</name>
</gene>